<dbReference type="InterPro" id="IPR036390">
    <property type="entry name" value="WH_DNA-bd_sf"/>
</dbReference>
<keyword evidence="1" id="KW-0805">Transcription regulation</keyword>
<dbReference type="InterPro" id="IPR036388">
    <property type="entry name" value="WH-like_DNA-bd_sf"/>
</dbReference>
<comment type="caution">
    <text evidence="5">The sequence shown here is derived from an EMBL/GenBank/DDBJ whole genome shotgun (WGS) entry which is preliminary data.</text>
</comment>
<dbReference type="GO" id="GO:0003677">
    <property type="term" value="F:DNA binding"/>
    <property type="evidence" value="ECO:0007669"/>
    <property type="project" value="UniProtKB-KW"/>
</dbReference>
<dbReference type="PANTHER" id="PTHR33204">
    <property type="entry name" value="TRANSCRIPTIONAL REGULATOR, MARR FAMILY"/>
    <property type="match status" value="1"/>
</dbReference>
<keyword evidence="3" id="KW-0804">Transcription</keyword>
<evidence type="ECO:0000313" key="6">
    <source>
        <dbReference type="Proteomes" id="UP000218282"/>
    </source>
</evidence>
<accession>A0A2A5S5L3</accession>
<dbReference type="PANTHER" id="PTHR33204:SF29">
    <property type="entry name" value="TRANSCRIPTIONAL REGULATOR"/>
    <property type="match status" value="1"/>
</dbReference>
<feature type="domain" description="HTH hxlR-type" evidence="4">
    <location>
        <begin position="1"/>
        <end position="90"/>
    </location>
</feature>
<dbReference type="Pfam" id="PF01638">
    <property type="entry name" value="HxlR"/>
    <property type="match status" value="1"/>
</dbReference>
<dbReference type="PROSITE" id="PS51118">
    <property type="entry name" value="HTH_HXLR"/>
    <property type="match status" value="1"/>
</dbReference>
<dbReference type="InterPro" id="IPR002577">
    <property type="entry name" value="HTH_HxlR"/>
</dbReference>
<evidence type="ECO:0000256" key="2">
    <source>
        <dbReference type="ARBA" id="ARBA00023125"/>
    </source>
</evidence>
<evidence type="ECO:0000259" key="4">
    <source>
        <dbReference type="PROSITE" id="PS51118"/>
    </source>
</evidence>
<gene>
    <name evidence="5" type="ORF">RU86_GL001138</name>
</gene>
<organism evidence="5 6">
    <name type="scientific">Pseudolactococcus piscium</name>
    <dbReference type="NCBI Taxonomy" id="1364"/>
    <lineage>
        <taxon>Bacteria</taxon>
        <taxon>Bacillati</taxon>
        <taxon>Bacillota</taxon>
        <taxon>Bacilli</taxon>
        <taxon>Lactobacillales</taxon>
        <taxon>Streptococcaceae</taxon>
        <taxon>Pseudolactococcus</taxon>
    </lineage>
</organism>
<keyword evidence="2" id="KW-0238">DNA-binding</keyword>
<evidence type="ECO:0000256" key="3">
    <source>
        <dbReference type="ARBA" id="ARBA00023163"/>
    </source>
</evidence>
<name>A0A2A5S5L3_9LACT</name>
<dbReference type="EMBL" id="JXJW01000002">
    <property type="protein sequence ID" value="PCS08754.1"/>
    <property type="molecule type" value="Genomic_DNA"/>
</dbReference>
<evidence type="ECO:0000256" key="1">
    <source>
        <dbReference type="ARBA" id="ARBA00023015"/>
    </source>
</evidence>
<dbReference type="Proteomes" id="UP000218282">
    <property type="component" value="Unassembled WGS sequence"/>
</dbReference>
<protein>
    <submittedName>
        <fullName evidence="5">Transcriptional regulator</fullName>
    </submittedName>
</protein>
<dbReference type="Gene3D" id="1.10.10.10">
    <property type="entry name" value="Winged helix-like DNA-binding domain superfamily/Winged helix DNA-binding domain"/>
    <property type="match status" value="1"/>
</dbReference>
<sequence length="90" mass="10593">MAILGGKWQLNILWQMSKQTDIRFNQLKREVKGITNVMLTRCLTTLVAYDLVQRTDFNTIPPHVVYRLTDKGRELVPFLNELNNWGKQNF</sequence>
<proteinExistence type="predicted"/>
<reference evidence="5 6" key="1">
    <citation type="submission" date="2014-12" db="EMBL/GenBank/DDBJ databases">
        <title>Draft genome sequences of 10 type strains of Lactococcus.</title>
        <authorList>
            <person name="Sun Z."/>
            <person name="Zhong Z."/>
            <person name="Liu W."/>
            <person name="Zhang W."/>
            <person name="Zhang H."/>
        </authorList>
    </citation>
    <scope>NUCLEOTIDE SEQUENCE [LARGE SCALE GENOMIC DNA]</scope>
    <source>
        <strain evidence="5 6">DSM 6634</strain>
    </source>
</reference>
<keyword evidence="6" id="KW-1185">Reference proteome</keyword>
<dbReference type="SUPFAM" id="SSF46785">
    <property type="entry name" value="Winged helix' DNA-binding domain"/>
    <property type="match status" value="1"/>
</dbReference>
<dbReference type="AlphaFoldDB" id="A0A2A5S5L3"/>
<evidence type="ECO:0000313" key="5">
    <source>
        <dbReference type="EMBL" id="PCS08754.1"/>
    </source>
</evidence>